<dbReference type="STRING" id="695939.SAMN00790413_05146"/>
<dbReference type="GO" id="GO:0005886">
    <property type="term" value="C:plasma membrane"/>
    <property type="evidence" value="ECO:0007669"/>
    <property type="project" value="UniProtKB-SubCell"/>
</dbReference>
<evidence type="ECO:0000256" key="1">
    <source>
        <dbReference type="ARBA" id="ARBA00004167"/>
    </source>
</evidence>
<evidence type="ECO:0000256" key="3">
    <source>
        <dbReference type="ARBA" id="ARBA00022475"/>
    </source>
</evidence>
<feature type="domain" description="Putative zinc-finger" evidence="10">
    <location>
        <begin position="9"/>
        <end position="37"/>
    </location>
</feature>
<organism evidence="11 12">
    <name type="scientific">Deinococcus hopiensis KR-140</name>
    <dbReference type="NCBI Taxonomy" id="695939"/>
    <lineage>
        <taxon>Bacteria</taxon>
        <taxon>Thermotogati</taxon>
        <taxon>Deinococcota</taxon>
        <taxon>Deinococci</taxon>
        <taxon>Deinococcales</taxon>
        <taxon>Deinococcaceae</taxon>
        <taxon>Deinococcus</taxon>
    </lineage>
</organism>
<proteinExistence type="predicted"/>
<dbReference type="EMBL" id="FWWU01000007">
    <property type="protein sequence ID" value="SMB84475.1"/>
    <property type="molecule type" value="Genomic_DNA"/>
</dbReference>
<dbReference type="Proteomes" id="UP000192582">
    <property type="component" value="Unassembled WGS sequence"/>
</dbReference>
<keyword evidence="6" id="KW-0472">Membrane</keyword>
<dbReference type="Pfam" id="PF10099">
    <property type="entry name" value="RskA_C"/>
    <property type="match status" value="1"/>
</dbReference>
<evidence type="ECO:0000259" key="10">
    <source>
        <dbReference type="Pfam" id="PF13490"/>
    </source>
</evidence>
<evidence type="ECO:0000313" key="11">
    <source>
        <dbReference type="EMBL" id="SMB84475.1"/>
    </source>
</evidence>
<evidence type="ECO:0000256" key="5">
    <source>
        <dbReference type="ARBA" id="ARBA00022989"/>
    </source>
</evidence>
<protein>
    <recommendedName>
        <fullName evidence="8">Regulator of SigK</fullName>
    </recommendedName>
    <alternativeName>
        <fullName evidence="7">Sigma-K anti-sigma factor RskA</fullName>
    </alternativeName>
</protein>
<keyword evidence="3" id="KW-1003">Cell membrane</keyword>
<comment type="subcellular location">
    <subcellularLocation>
        <location evidence="2">Cell membrane</location>
    </subcellularLocation>
    <subcellularLocation>
        <location evidence="1">Membrane</location>
        <topology evidence="1">Single-pass membrane protein</topology>
    </subcellularLocation>
</comment>
<reference evidence="11 12" key="1">
    <citation type="submission" date="2017-04" db="EMBL/GenBank/DDBJ databases">
        <authorList>
            <person name="Afonso C.L."/>
            <person name="Miller P.J."/>
            <person name="Scott M.A."/>
            <person name="Spackman E."/>
            <person name="Goraichik I."/>
            <person name="Dimitrov K.M."/>
            <person name="Suarez D.L."/>
            <person name="Swayne D.E."/>
        </authorList>
    </citation>
    <scope>NUCLEOTIDE SEQUENCE [LARGE SCALE GENOMIC DNA]</scope>
    <source>
        <strain evidence="11 12">KR-140</strain>
    </source>
</reference>
<dbReference type="AlphaFoldDB" id="A0A1W1UTL8"/>
<gene>
    <name evidence="11" type="ORF">SAMN00790413_05146</name>
</gene>
<keyword evidence="12" id="KW-1185">Reference proteome</keyword>
<accession>A0A1W1UTL8</accession>
<dbReference type="GO" id="GO:0016989">
    <property type="term" value="F:sigma factor antagonist activity"/>
    <property type="evidence" value="ECO:0007669"/>
    <property type="project" value="TreeGrafter"/>
</dbReference>
<sequence length="231" mass="24874">MTAPHPYSLLPGYVLEDLGAQALEEVELHLLGCASCRMEVARLRDAMYSLADDLPYLAPPSGTWSRIQARRQTGPAHLELPPLVPKSKDSRLKGRWWAAAVAVTLLVGTVTPRVLPAVSRQVQVQRWEAQGATRLSLRSQDGQVFGALLVHPEGRALVVLTQPPPQGQAYQAWGRLADGPRANVPVSLGLTEGTVLQVDWRGYALVGISLEPHGGSSAPTRPLGRVKVPGV</sequence>
<evidence type="ECO:0000256" key="7">
    <source>
        <dbReference type="ARBA" id="ARBA00029829"/>
    </source>
</evidence>
<dbReference type="PANTHER" id="PTHR37461:SF1">
    <property type="entry name" value="ANTI-SIGMA-K FACTOR RSKA"/>
    <property type="match status" value="1"/>
</dbReference>
<dbReference type="InterPro" id="IPR041916">
    <property type="entry name" value="Anti_sigma_zinc_sf"/>
</dbReference>
<evidence type="ECO:0000256" key="4">
    <source>
        <dbReference type="ARBA" id="ARBA00022692"/>
    </source>
</evidence>
<dbReference type="InterPro" id="IPR027383">
    <property type="entry name" value="Znf_put"/>
</dbReference>
<keyword evidence="5" id="KW-1133">Transmembrane helix</keyword>
<evidence type="ECO:0000256" key="6">
    <source>
        <dbReference type="ARBA" id="ARBA00023136"/>
    </source>
</evidence>
<feature type="domain" description="Anti-sigma K factor RskA C-terminal" evidence="9">
    <location>
        <begin position="97"/>
        <end position="225"/>
    </location>
</feature>
<evidence type="ECO:0000313" key="12">
    <source>
        <dbReference type="Proteomes" id="UP000192582"/>
    </source>
</evidence>
<dbReference type="GO" id="GO:0006417">
    <property type="term" value="P:regulation of translation"/>
    <property type="evidence" value="ECO:0007669"/>
    <property type="project" value="TreeGrafter"/>
</dbReference>
<keyword evidence="4" id="KW-0812">Transmembrane</keyword>
<evidence type="ECO:0000256" key="2">
    <source>
        <dbReference type="ARBA" id="ARBA00004236"/>
    </source>
</evidence>
<dbReference type="RefSeq" id="WP_084046862.1">
    <property type="nucleotide sequence ID" value="NZ_FWWU01000007.1"/>
</dbReference>
<dbReference type="OrthoDB" id="64646at2"/>
<evidence type="ECO:0000256" key="8">
    <source>
        <dbReference type="ARBA" id="ARBA00030803"/>
    </source>
</evidence>
<dbReference type="InterPro" id="IPR051474">
    <property type="entry name" value="Anti-sigma-K/W_factor"/>
</dbReference>
<dbReference type="InterPro" id="IPR018764">
    <property type="entry name" value="RskA_C"/>
</dbReference>
<name>A0A1W1UTL8_9DEIO</name>
<dbReference type="PANTHER" id="PTHR37461">
    <property type="entry name" value="ANTI-SIGMA-K FACTOR RSKA"/>
    <property type="match status" value="1"/>
</dbReference>
<evidence type="ECO:0000259" key="9">
    <source>
        <dbReference type="Pfam" id="PF10099"/>
    </source>
</evidence>
<dbReference type="Pfam" id="PF13490">
    <property type="entry name" value="zf-HC2"/>
    <property type="match status" value="1"/>
</dbReference>
<dbReference type="Gene3D" id="1.10.10.1320">
    <property type="entry name" value="Anti-sigma factor, zinc-finger domain"/>
    <property type="match status" value="1"/>
</dbReference>